<dbReference type="SUPFAM" id="SSF52200">
    <property type="entry name" value="Toll/Interleukin receptor TIR domain"/>
    <property type="match status" value="1"/>
</dbReference>
<reference evidence="3" key="1">
    <citation type="submission" date="2020-01" db="EMBL/GenBank/DDBJ databases">
        <authorList>
            <person name="Mishra B."/>
        </authorList>
    </citation>
    <scope>NUCLEOTIDE SEQUENCE [LARGE SCALE GENOMIC DNA]</scope>
</reference>
<gene>
    <name evidence="3" type="ORF">MERR_LOCUS26939</name>
</gene>
<evidence type="ECO:0000313" key="3">
    <source>
        <dbReference type="EMBL" id="CAA7039704.1"/>
    </source>
</evidence>
<dbReference type="Proteomes" id="UP000467841">
    <property type="component" value="Unassembled WGS sequence"/>
</dbReference>
<dbReference type="InterPro" id="IPR000157">
    <property type="entry name" value="TIR_dom"/>
</dbReference>
<dbReference type="SMART" id="SM00255">
    <property type="entry name" value="TIR"/>
    <property type="match status" value="1"/>
</dbReference>
<evidence type="ECO:0000256" key="1">
    <source>
        <dbReference type="ARBA" id="ARBA00023027"/>
    </source>
</evidence>
<feature type="domain" description="TIR" evidence="2">
    <location>
        <begin position="9"/>
        <end position="138"/>
    </location>
</feature>
<evidence type="ECO:0000259" key="2">
    <source>
        <dbReference type="PROSITE" id="PS50104"/>
    </source>
</evidence>
<protein>
    <recommendedName>
        <fullName evidence="2">TIR domain-containing protein</fullName>
    </recommendedName>
</protein>
<dbReference type="InterPro" id="IPR035897">
    <property type="entry name" value="Toll_tir_struct_dom_sf"/>
</dbReference>
<proteinExistence type="predicted"/>
<keyword evidence="1" id="KW-0520">NAD</keyword>
<evidence type="ECO:0000313" key="4">
    <source>
        <dbReference type="Proteomes" id="UP000467841"/>
    </source>
</evidence>
<dbReference type="PANTHER" id="PTHR32009:SF139">
    <property type="entry name" value="TOLL-INTERLEUKIN-RESISTANCE (TIR) DOMAIN FAMILY PROTEIN"/>
    <property type="match status" value="1"/>
</dbReference>
<dbReference type="PANTHER" id="PTHR32009">
    <property type="entry name" value="TMV RESISTANCE PROTEIN N-LIKE"/>
    <property type="match status" value="1"/>
</dbReference>
<dbReference type="GO" id="GO:0007165">
    <property type="term" value="P:signal transduction"/>
    <property type="evidence" value="ECO:0007669"/>
    <property type="project" value="InterPro"/>
</dbReference>
<dbReference type="AlphaFoldDB" id="A0A6D2JKQ1"/>
<dbReference type="PROSITE" id="PS50104">
    <property type="entry name" value="TIR"/>
    <property type="match status" value="1"/>
</dbReference>
<accession>A0A6D2JKQ1</accession>
<dbReference type="EMBL" id="CACVBM020001217">
    <property type="protein sequence ID" value="CAA7039704.1"/>
    <property type="molecule type" value="Genomic_DNA"/>
</dbReference>
<dbReference type="Gene3D" id="3.40.50.10140">
    <property type="entry name" value="Toll/interleukin-1 receptor homology (TIR) domain"/>
    <property type="match status" value="1"/>
</dbReference>
<sequence>MASSSSKAAINDVFIGYVRDSTCSSIVSHLSAAFRRKNISVVEEDDDPPSESSDYVSQSTKLKIKRSKICVVVVTEELVYSNLGMSTLSEVIDGQHGENCLPVVPVFYGINRAVVKRLSNVISHHTYEHKWRNARNIMVRPNGSMVTTERE</sequence>
<organism evidence="3 4">
    <name type="scientific">Microthlaspi erraticum</name>
    <dbReference type="NCBI Taxonomy" id="1685480"/>
    <lineage>
        <taxon>Eukaryota</taxon>
        <taxon>Viridiplantae</taxon>
        <taxon>Streptophyta</taxon>
        <taxon>Embryophyta</taxon>
        <taxon>Tracheophyta</taxon>
        <taxon>Spermatophyta</taxon>
        <taxon>Magnoliopsida</taxon>
        <taxon>eudicotyledons</taxon>
        <taxon>Gunneridae</taxon>
        <taxon>Pentapetalae</taxon>
        <taxon>rosids</taxon>
        <taxon>malvids</taxon>
        <taxon>Brassicales</taxon>
        <taxon>Brassicaceae</taxon>
        <taxon>Coluteocarpeae</taxon>
        <taxon>Microthlaspi</taxon>
    </lineage>
</organism>
<dbReference type="Pfam" id="PF01582">
    <property type="entry name" value="TIR"/>
    <property type="match status" value="1"/>
</dbReference>
<comment type="caution">
    <text evidence="3">The sequence shown here is derived from an EMBL/GenBank/DDBJ whole genome shotgun (WGS) entry which is preliminary data.</text>
</comment>
<keyword evidence="4" id="KW-1185">Reference proteome</keyword>
<name>A0A6D2JKQ1_9BRAS</name>